<reference evidence="1" key="3">
    <citation type="submission" date="2021-01" db="EMBL/GenBank/DDBJ databases">
        <authorList>
            <consortium name="Genoscope - CEA"/>
            <person name="William W."/>
        </authorList>
    </citation>
    <scope>NUCLEOTIDE SEQUENCE</scope>
</reference>
<dbReference type="EMBL" id="HG994370">
    <property type="protein sequence ID" value="CAF2061858.1"/>
    <property type="molecule type" value="Genomic_DNA"/>
</dbReference>
<evidence type="ECO:0000313" key="2">
    <source>
        <dbReference type="EMBL" id="CDY23532.1"/>
    </source>
</evidence>
<keyword evidence="3" id="KW-1185">Reference proteome</keyword>
<dbReference type="Gramene" id="CDY23532">
    <property type="protein sequence ID" value="CDY23532"/>
    <property type="gene ID" value="GSBRNA2T00022176001"/>
</dbReference>
<dbReference type="Proteomes" id="UP001295469">
    <property type="component" value="Chromosome C06"/>
</dbReference>
<dbReference type="EMBL" id="LK032144">
    <property type="protein sequence ID" value="CDY23532.1"/>
    <property type="molecule type" value="Genomic_DNA"/>
</dbReference>
<dbReference type="Proteomes" id="UP000028999">
    <property type="component" value="Unassembled WGS sequence"/>
</dbReference>
<proteinExistence type="predicted"/>
<dbReference type="OMA" id="YAQNICD"/>
<reference evidence="2" key="2">
    <citation type="submission" date="2014-06" db="EMBL/GenBank/DDBJ databases">
        <authorList>
            <person name="Genoscope - CEA"/>
        </authorList>
    </citation>
    <scope>NUCLEOTIDE SEQUENCE</scope>
</reference>
<dbReference type="PaxDb" id="3708-A0A078GEL9"/>
<name>A0A078GEL9_BRANA</name>
<sequence length="105" mass="12140">MLRKYNKNLKINQAMAILSTLAAKEQCLVDLILYTTGEREIQDDHREAHKYGESLGKKQIEVFIGKGFVMLLDSLFLSFGIESFKYAQNICDPTLLFFRFNVFLP</sequence>
<accession>A0A078GEL9</accession>
<gene>
    <name evidence="2" type="primary">BnaC06g25010D</name>
    <name evidence="1" type="ORF">DARMORV10_C06P36390.1</name>
    <name evidence="2" type="ORF">GSBRNA2T00022176001</name>
</gene>
<evidence type="ECO:0000313" key="1">
    <source>
        <dbReference type="EMBL" id="CAF2061858.1"/>
    </source>
</evidence>
<organism evidence="2 3">
    <name type="scientific">Brassica napus</name>
    <name type="common">Rape</name>
    <dbReference type="NCBI Taxonomy" id="3708"/>
    <lineage>
        <taxon>Eukaryota</taxon>
        <taxon>Viridiplantae</taxon>
        <taxon>Streptophyta</taxon>
        <taxon>Embryophyta</taxon>
        <taxon>Tracheophyta</taxon>
        <taxon>Spermatophyta</taxon>
        <taxon>Magnoliopsida</taxon>
        <taxon>eudicotyledons</taxon>
        <taxon>Gunneridae</taxon>
        <taxon>Pentapetalae</taxon>
        <taxon>rosids</taxon>
        <taxon>malvids</taxon>
        <taxon>Brassicales</taxon>
        <taxon>Brassicaceae</taxon>
        <taxon>Brassiceae</taxon>
        <taxon>Brassica</taxon>
    </lineage>
</organism>
<reference evidence="2 3" key="1">
    <citation type="journal article" date="2014" name="Science">
        <title>Plant genetics. Early allopolyploid evolution in the post-Neolithic Brassica napus oilseed genome.</title>
        <authorList>
            <person name="Chalhoub B."/>
            <person name="Denoeud F."/>
            <person name="Liu S."/>
            <person name="Parkin I.A."/>
            <person name="Tang H."/>
            <person name="Wang X."/>
            <person name="Chiquet J."/>
            <person name="Belcram H."/>
            <person name="Tong C."/>
            <person name="Samans B."/>
            <person name="Correa M."/>
            <person name="Da Silva C."/>
            <person name="Just J."/>
            <person name="Falentin C."/>
            <person name="Koh C.S."/>
            <person name="Le Clainche I."/>
            <person name="Bernard M."/>
            <person name="Bento P."/>
            <person name="Noel B."/>
            <person name="Labadie K."/>
            <person name="Alberti A."/>
            <person name="Charles M."/>
            <person name="Arnaud D."/>
            <person name="Guo H."/>
            <person name="Daviaud C."/>
            <person name="Alamery S."/>
            <person name="Jabbari K."/>
            <person name="Zhao M."/>
            <person name="Edger P.P."/>
            <person name="Chelaifa H."/>
            <person name="Tack D."/>
            <person name="Lassalle G."/>
            <person name="Mestiri I."/>
            <person name="Schnel N."/>
            <person name="Le Paslier M.C."/>
            <person name="Fan G."/>
            <person name="Renault V."/>
            <person name="Bayer P.E."/>
            <person name="Golicz A.A."/>
            <person name="Manoli S."/>
            <person name="Lee T.H."/>
            <person name="Thi V.H."/>
            <person name="Chalabi S."/>
            <person name="Hu Q."/>
            <person name="Fan C."/>
            <person name="Tollenaere R."/>
            <person name="Lu Y."/>
            <person name="Battail C."/>
            <person name="Shen J."/>
            <person name="Sidebottom C.H."/>
            <person name="Wang X."/>
            <person name="Canaguier A."/>
            <person name="Chauveau A."/>
            <person name="Berard A."/>
            <person name="Deniot G."/>
            <person name="Guan M."/>
            <person name="Liu Z."/>
            <person name="Sun F."/>
            <person name="Lim Y.P."/>
            <person name="Lyons E."/>
            <person name="Town C.D."/>
            <person name="Bancroft I."/>
            <person name="Wang X."/>
            <person name="Meng J."/>
            <person name="Ma J."/>
            <person name="Pires J.C."/>
            <person name="King G.J."/>
            <person name="Brunel D."/>
            <person name="Delourme R."/>
            <person name="Renard M."/>
            <person name="Aury J.M."/>
            <person name="Adams K.L."/>
            <person name="Batley J."/>
            <person name="Snowdon R.J."/>
            <person name="Tost J."/>
            <person name="Edwards D."/>
            <person name="Zhou Y."/>
            <person name="Hua W."/>
            <person name="Sharpe A.G."/>
            <person name="Paterson A.H."/>
            <person name="Guan C."/>
            <person name="Wincker P."/>
        </authorList>
    </citation>
    <scope>NUCLEOTIDE SEQUENCE [LARGE SCALE GENOMIC DNA]</scope>
    <source>
        <strain evidence="3">cv. Darmor-bzh</strain>
    </source>
</reference>
<evidence type="ECO:0000313" key="3">
    <source>
        <dbReference type="Proteomes" id="UP000028999"/>
    </source>
</evidence>
<protein>
    <submittedName>
        <fullName evidence="1">(rape) hypothetical protein</fullName>
    </submittedName>
    <submittedName>
        <fullName evidence="2">BnaC06g25010D protein</fullName>
    </submittedName>
</protein>
<dbReference type="AlphaFoldDB" id="A0A078GEL9"/>